<dbReference type="Pfam" id="PF14912">
    <property type="entry name" value="THEG"/>
    <property type="match status" value="3"/>
</dbReference>
<feature type="compositionally biased region" description="Polar residues" evidence="2">
    <location>
        <begin position="1"/>
        <end position="10"/>
    </location>
</feature>
<dbReference type="Proteomes" id="UP000549394">
    <property type="component" value="Unassembled WGS sequence"/>
</dbReference>
<keyword evidence="1" id="KW-0677">Repeat</keyword>
<evidence type="ECO:0000313" key="3">
    <source>
        <dbReference type="EMBL" id="CAD5117581.1"/>
    </source>
</evidence>
<proteinExistence type="predicted"/>
<feature type="compositionally biased region" description="Basic residues" evidence="2">
    <location>
        <begin position="28"/>
        <end position="37"/>
    </location>
</feature>
<comment type="caution">
    <text evidence="3">The sequence shown here is derived from an EMBL/GenBank/DDBJ whole genome shotgun (WGS) entry which is preliminary data.</text>
</comment>
<sequence>MKKSYSKSQLSETSTNSTNSPPSERIIHLSRPRKRQPNKTEHSQKIQWGNQETLWPISDAARKATASPRILDLSRSLSRQNDGMPQYYYSCGRNSTIWPISPAAQKYNPTERVRRLATPKNDRDDYIRQHVPLYFYGCGRNSSIGNTVKPSSIPQATDRVSALARHKDPEKDYHYKREREVQTVVKDATLRAIPSPRIDDLSRPKPRDGYECYRDPHWKVTDGARSATPSERIQYLCKPKTKIEGFHFDKSVETVVSKGALRAIPSTRIVELATPKKIIGA</sequence>
<dbReference type="AlphaFoldDB" id="A0A7I8VPD0"/>
<accession>A0A7I8VPD0</accession>
<reference evidence="3 4" key="1">
    <citation type="submission" date="2020-08" db="EMBL/GenBank/DDBJ databases">
        <authorList>
            <person name="Hejnol A."/>
        </authorList>
    </citation>
    <scope>NUCLEOTIDE SEQUENCE [LARGE SCALE GENOMIC DNA]</scope>
</reference>
<feature type="compositionally biased region" description="Low complexity" evidence="2">
    <location>
        <begin position="11"/>
        <end position="24"/>
    </location>
</feature>
<dbReference type="InterPro" id="IPR042401">
    <property type="entry name" value="SPMAP2-like"/>
</dbReference>
<evidence type="ECO:0000256" key="1">
    <source>
        <dbReference type="ARBA" id="ARBA00022737"/>
    </source>
</evidence>
<dbReference type="PANTHER" id="PTHR15901:SF16">
    <property type="entry name" value="TESTICULAR HAPLOID EXPRESSED GENE PROTEIN"/>
    <property type="match status" value="1"/>
</dbReference>
<gene>
    <name evidence="3" type="ORF">DGYR_LOCUS6098</name>
</gene>
<organism evidence="3 4">
    <name type="scientific">Dimorphilus gyrociliatus</name>
    <dbReference type="NCBI Taxonomy" id="2664684"/>
    <lineage>
        <taxon>Eukaryota</taxon>
        <taxon>Metazoa</taxon>
        <taxon>Spiralia</taxon>
        <taxon>Lophotrochozoa</taxon>
        <taxon>Annelida</taxon>
        <taxon>Polychaeta</taxon>
        <taxon>Polychaeta incertae sedis</taxon>
        <taxon>Dinophilidae</taxon>
        <taxon>Dimorphilus</taxon>
    </lineage>
</organism>
<name>A0A7I8VPD0_9ANNE</name>
<keyword evidence="4" id="KW-1185">Reference proteome</keyword>
<dbReference type="PANTHER" id="PTHR15901">
    <property type="entry name" value="TESTICULAR HAPLOID EXPRESSED GENE PROTEIN"/>
    <property type="match status" value="1"/>
</dbReference>
<protein>
    <submittedName>
        <fullName evidence="3">DgyrCDS6339</fullName>
    </submittedName>
</protein>
<dbReference type="InterPro" id="IPR006623">
    <property type="entry name" value="THEG"/>
</dbReference>
<dbReference type="OrthoDB" id="25466at2759"/>
<feature type="region of interest" description="Disordered" evidence="2">
    <location>
        <begin position="1"/>
        <end position="49"/>
    </location>
</feature>
<dbReference type="EMBL" id="CAJFCJ010000007">
    <property type="protein sequence ID" value="CAD5117581.1"/>
    <property type="molecule type" value="Genomic_DNA"/>
</dbReference>
<evidence type="ECO:0000256" key="2">
    <source>
        <dbReference type="SAM" id="MobiDB-lite"/>
    </source>
</evidence>
<evidence type="ECO:0000313" key="4">
    <source>
        <dbReference type="Proteomes" id="UP000549394"/>
    </source>
</evidence>
<dbReference type="SMART" id="SM00705">
    <property type="entry name" value="THEG"/>
    <property type="match status" value="6"/>
</dbReference>